<sequence length="679" mass="76298">MNVEETPLPVFEIKSKESLSIPNDKCTEKACYPDKNENKVEGERNEIFSGNEAISFERRNTQDSLNNNKICNQMCGQISCKKGCEDGNHTTPESFPTAAVSSKDSPTARRKRIKNKNSNRSSNCKPIGISSFDTENLQECQFTETIHKLSEFESTTVIEQSNQNLPPSKFYSIIPEEFKWTHNITMLPMSLHQIAESYFQEEDYEKAMQFIQLERIYHEQLLANLSVIQEEWETKWRMVECSKLPDNSEKSLSSLDLEKLSKLCGSHEEPKISKNRLTSAEKVLRIQGLTRLMQAEERHEVDREAGNPDGDTHAGRKPRKGRAPALTVMTEYTPSEARTVEDLSTAIDSKDLPNLGHVQEQQIYISSLTTEDHTQSIGTVGRSKSSTFSSGDSGKNNKLLQAEAIPVFNDVLELEESSREKEEHKGKTVIEKLISASSAHVDCGLVTQDDFSGMRNSSDCTKAVKSLQIKDRADAQYPDVGNEDIPLISTQIVDCTSREILEFSENTGCQNCLSDSDRDDQRQATVDFIAAFLSFQEETLSEEEITPSLGNTVLDELDELAKRIEVEEESPVAGLVSILKKHSESEKPGRSFKKQTKRKVHFQETEDSLEQEEIGGSSCILLILLCIATVFLSIGGTALYCTFGDVESSVCKDFAANMDFYYTQLLQGIEELKHWLYVA</sequence>
<dbReference type="Pfam" id="PF22883">
    <property type="entry name" value="Consortin_N"/>
    <property type="match status" value="1"/>
</dbReference>
<dbReference type="GO" id="GO:0005802">
    <property type="term" value="C:trans-Golgi network"/>
    <property type="evidence" value="ECO:0007669"/>
    <property type="project" value="InterPro"/>
</dbReference>
<dbReference type="GO" id="GO:0030133">
    <property type="term" value="C:transport vesicle"/>
    <property type="evidence" value="ECO:0007669"/>
    <property type="project" value="TreeGrafter"/>
</dbReference>
<accession>A0A8T2JPI9</accession>
<reference evidence="5" key="1">
    <citation type="thesis" date="2020" institute="ProQuest LLC" country="789 East Eisenhower Parkway, Ann Arbor, MI, USA">
        <title>Comparative Genomics and Chromosome Evolution.</title>
        <authorList>
            <person name="Mudd A.B."/>
        </authorList>
    </citation>
    <scope>NUCLEOTIDE SEQUENCE</scope>
    <source>
        <strain evidence="5">Female2</strain>
        <tissue evidence="5">Blood</tissue>
    </source>
</reference>
<proteinExistence type="predicted"/>
<organism evidence="5 6">
    <name type="scientific">Hymenochirus boettgeri</name>
    <name type="common">Congo dwarf clawed frog</name>
    <dbReference type="NCBI Taxonomy" id="247094"/>
    <lineage>
        <taxon>Eukaryota</taxon>
        <taxon>Metazoa</taxon>
        <taxon>Chordata</taxon>
        <taxon>Craniata</taxon>
        <taxon>Vertebrata</taxon>
        <taxon>Euteleostomi</taxon>
        <taxon>Amphibia</taxon>
        <taxon>Batrachia</taxon>
        <taxon>Anura</taxon>
        <taxon>Pipoidea</taxon>
        <taxon>Pipidae</taxon>
        <taxon>Pipinae</taxon>
        <taxon>Hymenochirus</taxon>
    </lineage>
</organism>
<feature type="transmembrane region" description="Helical" evidence="2">
    <location>
        <begin position="620"/>
        <end position="643"/>
    </location>
</feature>
<dbReference type="EMBL" id="JAACNH010000004">
    <property type="protein sequence ID" value="KAG8444377.1"/>
    <property type="molecule type" value="Genomic_DNA"/>
</dbReference>
<dbReference type="InterPro" id="IPR028129">
    <property type="entry name" value="Consortin_C"/>
</dbReference>
<dbReference type="InterPro" id="IPR042318">
    <property type="entry name" value="Consortin"/>
</dbReference>
<feature type="region of interest" description="Disordered" evidence="1">
    <location>
        <begin position="296"/>
        <end position="323"/>
    </location>
</feature>
<keyword evidence="2" id="KW-0472">Membrane</keyword>
<feature type="domain" description="Consortin N-terminal" evidence="4">
    <location>
        <begin position="184"/>
        <end position="234"/>
    </location>
</feature>
<name>A0A8T2JPI9_9PIPI</name>
<evidence type="ECO:0008006" key="7">
    <source>
        <dbReference type="Google" id="ProtNLM"/>
    </source>
</evidence>
<feature type="compositionally biased region" description="Polar residues" evidence="1">
    <location>
        <begin position="90"/>
        <end position="105"/>
    </location>
</feature>
<dbReference type="InterPro" id="IPR054132">
    <property type="entry name" value="Consortin_N"/>
</dbReference>
<feature type="compositionally biased region" description="Basic and acidic residues" evidence="1">
    <location>
        <begin position="296"/>
        <end position="314"/>
    </location>
</feature>
<comment type="caution">
    <text evidence="5">The sequence shown here is derived from an EMBL/GenBank/DDBJ whole genome shotgun (WGS) entry which is preliminary data.</text>
</comment>
<dbReference type="PANTHER" id="PTHR28581:SF1">
    <property type="entry name" value="CONSORTIN"/>
    <property type="match status" value="1"/>
</dbReference>
<dbReference type="GO" id="GO:0071253">
    <property type="term" value="F:connexin binding"/>
    <property type="evidence" value="ECO:0007669"/>
    <property type="project" value="InterPro"/>
</dbReference>
<evidence type="ECO:0000313" key="5">
    <source>
        <dbReference type="EMBL" id="KAG8444376.1"/>
    </source>
</evidence>
<dbReference type="AlphaFoldDB" id="A0A8T2JPI9"/>
<dbReference type="Pfam" id="PF15281">
    <property type="entry name" value="Consortin_C"/>
    <property type="match status" value="1"/>
</dbReference>
<protein>
    <recommendedName>
        <fullName evidence="7">Consortin</fullName>
    </recommendedName>
</protein>
<feature type="region of interest" description="Disordered" evidence="1">
    <location>
        <begin position="375"/>
        <end position="395"/>
    </location>
</feature>
<keyword evidence="2" id="KW-1133">Transmembrane helix</keyword>
<dbReference type="EMBL" id="JAACNH010000004">
    <property type="protein sequence ID" value="KAG8444376.1"/>
    <property type="molecule type" value="Genomic_DNA"/>
</dbReference>
<feature type="domain" description="Consortin C-terminal" evidence="3">
    <location>
        <begin position="570"/>
        <end position="676"/>
    </location>
</feature>
<dbReference type="PANTHER" id="PTHR28581">
    <property type="entry name" value="CONSORTIN"/>
    <property type="match status" value="1"/>
</dbReference>
<evidence type="ECO:0000256" key="1">
    <source>
        <dbReference type="SAM" id="MobiDB-lite"/>
    </source>
</evidence>
<feature type="compositionally biased region" description="Low complexity" evidence="1">
    <location>
        <begin position="381"/>
        <end position="394"/>
    </location>
</feature>
<gene>
    <name evidence="5" type="ORF">GDO86_009532</name>
</gene>
<dbReference type="Proteomes" id="UP000812440">
    <property type="component" value="Chromosome 5"/>
</dbReference>
<keyword evidence="2" id="KW-0812">Transmembrane</keyword>
<evidence type="ECO:0000259" key="3">
    <source>
        <dbReference type="Pfam" id="PF15281"/>
    </source>
</evidence>
<dbReference type="GO" id="GO:0042998">
    <property type="term" value="P:positive regulation of Golgi to plasma membrane protein transport"/>
    <property type="evidence" value="ECO:0007669"/>
    <property type="project" value="InterPro"/>
</dbReference>
<evidence type="ECO:0000259" key="4">
    <source>
        <dbReference type="Pfam" id="PF22883"/>
    </source>
</evidence>
<evidence type="ECO:0000313" key="6">
    <source>
        <dbReference type="Proteomes" id="UP000812440"/>
    </source>
</evidence>
<keyword evidence="6" id="KW-1185">Reference proteome</keyword>
<dbReference type="OrthoDB" id="9894200at2759"/>
<dbReference type="GO" id="GO:0005886">
    <property type="term" value="C:plasma membrane"/>
    <property type="evidence" value="ECO:0007669"/>
    <property type="project" value="TreeGrafter"/>
</dbReference>
<evidence type="ECO:0000256" key="2">
    <source>
        <dbReference type="SAM" id="Phobius"/>
    </source>
</evidence>
<feature type="region of interest" description="Disordered" evidence="1">
    <location>
        <begin position="90"/>
        <end position="125"/>
    </location>
</feature>
<feature type="compositionally biased region" description="Basic residues" evidence="1">
    <location>
        <begin position="108"/>
        <end position="117"/>
    </location>
</feature>